<dbReference type="InterPro" id="IPR057596">
    <property type="entry name" value="RDRP_core"/>
</dbReference>
<dbReference type="InterPro" id="IPR007855">
    <property type="entry name" value="RDRP"/>
</dbReference>
<dbReference type="EC" id="2.7.7.48" evidence="1"/>
<gene>
    <name evidence="3" type="primary">PSOVI20g00680</name>
</gene>
<dbReference type="PANTHER" id="PTHR23079">
    <property type="entry name" value="RNA-DEPENDENT RNA POLYMERASE"/>
    <property type="match status" value="1"/>
</dbReference>
<organism evidence="3">
    <name type="scientific">Psoroptes ovis</name>
    <name type="common">Sheep scab mite</name>
    <dbReference type="NCBI Taxonomy" id="83912"/>
    <lineage>
        <taxon>Eukaryota</taxon>
        <taxon>Metazoa</taxon>
        <taxon>Ecdysozoa</taxon>
        <taxon>Arthropoda</taxon>
        <taxon>Chelicerata</taxon>
        <taxon>Arachnida</taxon>
        <taxon>Acari</taxon>
        <taxon>Acariformes</taxon>
        <taxon>Sarcoptiformes</taxon>
        <taxon>Astigmata</taxon>
        <taxon>Psoroptidia</taxon>
        <taxon>Sarcoptoidea</taxon>
        <taxon>Psoroptidae</taxon>
        <taxon>Psoroptes</taxon>
    </lineage>
</organism>
<keyword evidence="1" id="KW-0808">Transferase</keyword>
<proteinExistence type="evidence at transcript level"/>
<accession>A0A3B0QN55</accession>
<dbReference type="GO" id="GO:0003968">
    <property type="term" value="F:RNA-directed RNA polymerase activity"/>
    <property type="evidence" value="ECO:0007669"/>
    <property type="project" value="UniProtKB-KW"/>
</dbReference>
<name>A0A3B0QN55_PSOOV</name>
<keyword evidence="1" id="KW-0548">Nucleotidyltransferase</keyword>
<keyword evidence="1 3" id="KW-0696">RNA-directed RNA polymerase</keyword>
<dbReference type="GO" id="GO:0003723">
    <property type="term" value="F:RNA binding"/>
    <property type="evidence" value="ECO:0007669"/>
    <property type="project" value="UniProtKB-KW"/>
</dbReference>
<keyword evidence="1" id="KW-0694">RNA-binding</keyword>
<evidence type="ECO:0000259" key="2">
    <source>
        <dbReference type="Pfam" id="PF05183"/>
    </source>
</evidence>
<comment type="catalytic activity">
    <reaction evidence="1">
        <text>RNA(n) + a ribonucleoside 5'-triphosphate = RNA(n+1) + diphosphate</text>
        <dbReference type="Rhea" id="RHEA:21248"/>
        <dbReference type="Rhea" id="RHEA-COMP:14527"/>
        <dbReference type="Rhea" id="RHEA-COMP:17342"/>
        <dbReference type="ChEBI" id="CHEBI:33019"/>
        <dbReference type="ChEBI" id="CHEBI:61557"/>
        <dbReference type="ChEBI" id="CHEBI:140395"/>
        <dbReference type="EC" id="2.7.7.48"/>
    </reaction>
</comment>
<dbReference type="Pfam" id="PF05183">
    <property type="entry name" value="RdRP"/>
    <property type="match status" value="1"/>
</dbReference>
<dbReference type="GO" id="GO:0030422">
    <property type="term" value="P:siRNA processing"/>
    <property type="evidence" value="ECO:0007669"/>
    <property type="project" value="TreeGrafter"/>
</dbReference>
<reference evidence="3" key="1">
    <citation type="submission" date="2018-09" db="EMBL/GenBank/DDBJ databases">
        <authorList>
            <person name="Parvin R."/>
            <person name="Begum J.A."/>
            <person name="Chowdhury E.H."/>
            <person name="Islam M.R."/>
            <person name="Harder T."/>
        </authorList>
    </citation>
    <scope>NUCLEOTIDE SEQUENCE</scope>
</reference>
<dbReference type="PANTHER" id="PTHR23079:SF55">
    <property type="entry name" value="RNA-DIRECTED RNA POLYMERASE"/>
    <property type="match status" value="1"/>
</dbReference>
<dbReference type="EMBL" id="LS999150">
    <property type="protein sequence ID" value="SZF06468.1"/>
    <property type="molecule type" value="mRNA"/>
</dbReference>
<feature type="domain" description="RDRP core" evidence="2">
    <location>
        <begin position="468"/>
        <end position="1029"/>
    </location>
</feature>
<comment type="similarity">
    <text evidence="1">Belongs to the RdRP family.</text>
</comment>
<evidence type="ECO:0000256" key="1">
    <source>
        <dbReference type="RuleBase" id="RU363098"/>
    </source>
</evidence>
<protein>
    <recommendedName>
        <fullName evidence="1">RNA-dependent RNA polymerase</fullName>
        <ecNumber evidence="1">2.7.7.48</ecNumber>
    </recommendedName>
</protein>
<dbReference type="GO" id="GO:0031380">
    <property type="term" value="C:nuclear RNA-directed RNA polymerase complex"/>
    <property type="evidence" value="ECO:0007669"/>
    <property type="project" value="TreeGrafter"/>
</dbReference>
<evidence type="ECO:0000313" key="3">
    <source>
        <dbReference type="EMBL" id="SZF06468.1"/>
    </source>
</evidence>
<sequence length="1492" mass="175427">MANFNDNSIDLTKLTINDSIIDDKSVKSYENEPIADANDDDDHQIIVNERDDIAIDWALKDNHVKDYIVPITITVLKLRDTIINAAMSLKNDHDDEFQSIREFLDQYLIKLAQINCQVKENSYYCDDYLAKMNIDFYVDTNSPIESIIFNFINNFCQSMYGKPKEFRLILSIPYDTLAELSNKLLISEIIDDYHAQSVMFSFGTIVNLCYYFNRYQLNSCEFSIKFRKNYRIEISFQTIQYIFLGIGHGISETNELYIELNSPPFLNVSSHSAWKRIRNLNKKDPYLIGYSCGYRIILKDRDILPNILKLSHFCKINNRNFSLYIGRIKNQQSSHDENDQMRMMELFEMIDRAFSNNFKRNYACRVLFKSYRILDRFLYRTGYYDAKYMYIFFDKIKSIKSDEMFEDCLFELNAQSDNHVIDLVYSFVNIYRNNSNRDNKRSNRISKHGNQNSDSVQYIVMRRAIMSPTRVQFFRPITSLRSRFSNTANLDYSLRLTLVEDNNRLLHASNSNIDFIKQNFITDLLKGIEIGERRYEFLGSSSSQMRENGVTLYAPDDQNRSAAFIRKMIGNLSEYKRKVSKYIARFGLVFSQALYYYRLDDTVAIYNTQDIKNNDYIFSDGCGIIAADLAKKIIESIQVPNNYSPSAFQIRHGGYKGMLVSYDLYAHKNMILFRDSMHKFESNDDNIGILKYSAPRPVYFNRPLLQILYEKKVSTTIFNKILQESTESLSKSLMFDQNAYELVQLYPQSNLNYRKLNNAGFSFLTEPFLRRILNHLLNYRLCELKCKARIKINPSYGRIAFGVIDETGILEYGQIFFQYSKMDEDGFPTKEKVILDNQEVMVTKFPCVSLGDVRKFRAVNIERLNHIVDCLVFPAKGERPHSDEMAGSDLDGDEYAIFWDTNLMFPGQNHPPMNFPAQQSPDSEKEISDEDIIRFYCEYIFENNVGTVANSHLMISDFHPQGLESSECRKLAELYSLSLDFQKNGVNAKIDPQYKPDSNWIRPDFMRKVHIDGQYYLSTKILGIIYRRVQLSEDIICSSDLYLLANQDNRLEKPNPNLQLEGWRIFEFKAIKAYDSYCHLVIDHMEMLDIETEAALISDLYDNHQEIGTYALTDLFKHFQTMFEEQAKGLSNDERLLLISAWYSICFERTDNIRYRYHNETLFGMPFLVPNQMIRLIKHVQNVQSLSSSSNISLPQKYIESKHIEMTCIVILFWMAQMNRIFHRQANLRTYFRIFNTKAKHYSRTNEHRLLKNLVKEQLHVIVNSHQNKMAVSNNYCYYDHEIISKLFNEYLLYLYDLLNQIETLIAEKDVKHLFLLKYTPFALNFIEKLNNMNDPPMNSSMKHDIVFKYKLFLKFLIRNFRFDSLNSQIDEFSFIINDKCVDFYQSTIMAKIVFLSGKIDEFRILDKYNSHINSYYGRMSKLSLILDKQIQKQIKAINQLKNNNNKTNLERFNVNYYNIKVIGSKTSISLLKCLIGNENFKNILPLFEIEM</sequence>